<sequence>MDKAVQNKAIELRKRHKIKLADNIVLATALTHDLMLLTLDDGLQRKFDKEILSAKKH</sequence>
<protein>
    <recommendedName>
        <fullName evidence="1">PIN domain-containing protein</fullName>
    </recommendedName>
</protein>
<organism evidence="2 3">
    <name type="scientific">Kingella kingae</name>
    <dbReference type="NCBI Taxonomy" id="504"/>
    <lineage>
        <taxon>Bacteria</taxon>
        <taxon>Pseudomonadati</taxon>
        <taxon>Pseudomonadota</taxon>
        <taxon>Betaproteobacteria</taxon>
        <taxon>Neisseriales</taxon>
        <taxon>Neisseriaceae</taxon>
        <taxon>Kingella</taxon>
    </lineage>
</organism>
<dbReference type="Gene3D" id="3.40.50.1010">
    <property type="entry name" value="5'-nuclease"/>
    <property type="match status" value="1"/>
</dbReference>
<dbReference type="Proteomes" id="UP000248598">
    <property type="component" value="Chromosome 1"/>
</dbReference>
<evidence type="ECO:0000313" key="3">
    <source>
        <dbReference type="Proteomes" id="UP000248598"/>
    </source>
</evidence>
<proteinExistence type="predicted"/>
<dbReference type="EMBL" id="LS483426">
    <property type="protein sequence ID" value="SQH24927.1"/>
    <property type="molecule type" value="Genomic_DNA"/>
</dbReference>
<dbReference type="SUPFAM" id="SSF88723">
    <property type="entry name" value="PIN domain-like"/>
    <property type="match status" value="1"/>
</dbReference>
<accession>A0AAX2J3R9</accession>
<dbReference type="InterPro" id="IPR029060">
    <property type="entry name" value="PIN-like_dom_sf"/>
</dbReference>
<gene>
    <name evidence="2" type="ORF">NCTC10529_01122</name>
</gene>
<dbReference type="AlphaFoldDB" id="A0AAX2J3R9"/>
<name>A0AAX2J3R9_KINKI</name>
<dbReference type="Pfam" id="PF01850">
    <property type="entry name" value="PIN"/>
    <property type="match status" value="1"/>
</dbReference>
<feature type="domain" description="PIN" evidence="1">
    <location>
        <begin position="2"/>
        <end position="45"/>
    </location>
</feature>
<evidence type="ECO:0000313" key="2">
    <source>
        <dbReference type="EMBL" id="SQH24927.1"/>
    </source>
</evidence>
<reference evidence="2 3" key="1">
    <citation type="submission" date="2018-06" db="EMBL/GenBank/DDBJ databases">
        <authorList>
            <consortium name="Pathogen Informatics"/>
            <person name="Doyle S."/>
        </authorList>
    </citation>
    <scope>NUCLEOTIDE SEQUENCE [LARGE SCALE GENOMIC DNA]</scope>
    <source>
        <strain evidence="2 3">NCTC10529</strain>
    </source>
</reference>
<dbReference type="InterPro" id="IPR002716">
    <property type="entry name" value="PIN_dom"/>
</dbReference>
<evidence type="ECO:0000259" key="1">
    <source>
        <dbReference type="Pfam" id="PF01850"/>
    </source>
</evidence>